<dbReference type="AlphaFoldDB" id="X1PEK7"/>
<sequence>YKVKAQFAHPDKGGDPQRFKRILKAYDYLKKVKGPKGRRQKVIKILELEGGKKVYIQGKSITTDEAHEIIIRLTGTWGTDFEKQELRDAALGLKRDY</sequence>
<dbReference type="Gene3D" id="1.10.287.110">
    <property type="entry name" value="DnaJ domain"/>
    <property type="match status" value="1"/>
</dbReference>
<accession>X1PEK7</accession>
<protein>
    <recommendedName>
        <fullName evidence="2">J domain-containing protein</fullName>
    </recommendedName>
</protein>
<feature type="non-terminal residue" evidence="1">
    <location>
        <position position="1"/>
    </location>
</feature>
<name>X1PEK7_9ZZZZ</name>
<dbReference type="EMBL" id="BARV01033866">
    <property type="protein sequence ID" value="GAI54747.1"/>
    <property type="molecule type" value="Genomic_DNA"/>
</dbReference>
<reference evidence="1" key="1">
    <citation type="journal article" date="2014" name="Front. Microbiol.">
        <title>High frequency of phylogenetically diverse reductive dehalogenase-homologous genes in deep subseafloor sedimentary metagenomes.</title>
        <authorList>
            <person name="Kawai M."/>
            <person name="Futagami T."/>
            <person name="Toyoda A."/>
            <person name="Takaki Y."/>
            <person name="Nishi S."/>
            <person name="Hori S."/>
            <person name="Arai W."/>
            <person name="Tsubouchi T."/>
            <person name="Morono Y."/>
            <person name="Uchiyama I."/>
            <person name="Ito T."/>
            <person name="Fujiyama A."/>
            <person name="Inagaki F."/>
            <person name="Takami H."/>
        </authorList>
    </citation>
    <scope>NUCLEOTIDE SEQUENCE</scope>
    <source>
        <strain evidence="1">Expedition CK06-06</strain>
    </source>
</reference>
<evidence type="ECO:0008006" key="2">
    <source>
        <dbReference type="Google" id="ProtNLM"/>
    </source>
</evidence>
<dbReference type="InterPro" id="IPR036869">
    <property type="entry name" value="J_dom_sf"/>
</dbReference>
<evidence type="ECO:0000313" key="1">
    <source>
        <dbReference type="EMBL" id="GAI54747.1"/>
    </source>
</evidence>
<gene>
    <name evidence="1" type="ORF">S06H3_53157</name>
</gene>
<proteinExistence type="predicted"/>
<dbReference type="SUPFAM" id="SSF46565">
    <property type="entry name" value="Chaperone J-domain"/>
    <property type="match status" value="1"/>
</dbReference>
<organism evidence="1">
    <name type="scientific">marine sediment metagenome</name>
    <dbReference type="NCBI Taxonomy" id="412755"/>
    <lineage>
        <taxon>unclassified sequences</taxon>
        <taxon>metagenomes</taxon>
        <taxon>ecological metagenomes</taxon>
    </lineage>
</organism>
<comment type="caution">
    <text evidence="1">The sequence shown here is derived from an EMBL/GenBank/DDBJ whole genome shotgun (WGS) entry which is preliminary data.</text>
</comment>